<dbReference type="Pfam" id="PF06439">
    <property type="entry name" value="3keto-disac_hyd"/>
    <property type="match status" value="1"/>
</dbReference>
<proteinExistence type="predicted"/>
<evidence type="ECO:0000256" key="1">
    <source>
        <dbReference type="SAM" id="SignalP"/>
    </source>
</evidence>
<organism evidence="4">
    <name type="scientific">Isoptericola variabilis (strain 225)</name>
    <dbReference type="NCBI Taxonomy" id="743718"/>
    <lineage>
        <taxon>Bacteria</taxon>
        <taxon>Bacillati</taxon>
        <taxon>Actinomycetota</taxon>
        <taxon>Actinomycetes</taxon>
        <taxon>Micrococcales</taxon>
        <taxon>Promicromonosporaceae</taxon>
        <taxon>Isoptericola</taxon>
    </lineage>
</organism>
<dbReference type="AlphaFoldDB" id="F6FXC2"/>
<feature type="domain" description="3-keto-alpha-glucoside-1,2-lyase/3-keto-2-hydroxy-glucal hydratase" evidence="2">
    <location>
        <begin position="128"/>
        <end position="347"/>
    </location>
</feature>
<dbReference type="HOGENOM" id="CLU_811084_0_0_11"/>
<evidence type="ECO:0000259" key="2">
    <source>
        <dbReference type="Pfam" id="PF06439"/>
    </source>
</evidence>
<accession>F6FXC2</accession>
<dbReference type="RefSeq" id="WP_013838017.1">
    <property type="nucleotide sequence ID" value="NC_015588.1"/>
</dbReference>
<evidence type="ECO:0000313" key="3">
    <source>
        <dbReference type="EMBL" id="AEG43625.1"/>
    </source>
</evidence>
<dbReference type="GO" id="GO:0016787">
    <property type="term" value="F:hydrolase activity"/>
    <property type="evidence" value="ECO:0007669"/>
    <property type="project" value="InterPro"/>
</dbReference>
<reference evidence="3 4" key="1">
    <citation type="submission" date="2011-05" db="EMBL/GenBank/DDBJ databases">
        <title>Complete sequence of Isoptericola variabilis 225.</title>
        <authorList>
            <consortium name="US DOE Joint Genome Institute"/>
            <person name="Lucas S."/>
            <person name="Han J."/>
            <person name="Lapidus A."/>
            <person name="Cheng J.-F."/>
            <person name="Goodwin L."/>
            <person name="Pitluck S."/>
            <person name="Peters L."/>
            <person name="Mikhailova N."/>
            <person name="Zeytun A."/>
            <person name="Han C."/>
            <person name="Tapia R."/>
            <person name="Land M."/>
            <person name="Hauser L."/>
            <person name="Kyrpides N."/>
            <person name="Ivanova N."/>
            <person name="Pagani I."/>
            <person name="Siebers A."/>
            <person name="Allgaier M."/>
            <person name="Thelen M."/>
            <person name="Hugenholtz P."/>
            <person name="Gladden J."/>
            <person name="Woyke T."/>
        </authorList>
    </citation>
    <scope>NUCLEOTIDE SEQUENCE [LARGE SCALE GENOMIC DNA]</scope>
    <source>
        <strain evidence="4">225</strain>
    </source>
</reference>
<dbReference type="Gene3D" id="2.60.120.560">
    <property type="entry name" value="Exo-inulinase, domain 1"/>
    <property type="match status" value="1"/>
</dbReference>
<protein>
    <recommendedName>
        <fullName evidence="2">3-keto-alpha-glucoside-1,2-lyase/3-keto-2-hydroxy-glucal hydratase domain-containing protein</fullName>
    </recommendedName>
</protein>
<feature type="signal peptide" evidence="1">
    <location>
        <begin position="1"/>
        <end position="31"/>
    </location>
</feature>
<gene>
    <name evidence="3" type="ordered locus">Isova_0841</name>
</gene>
<dbReference type="InterPro" id="IPR010496">
    <property type="entry name" value="AL/BT2_dom"/>
</dbReference>
<dbReference type="STRING" id="743718.Isova_0841"/>
<name>F6FXC2_ISOV2</name>
<keyword evidence="1" id="KW-0732">Signal</keyword>
<feature type="chain" id="PRO_5003339990" description="3-keto-alpha-glucoside-1,2-lyase/3-keto-2-hydroxy-glucal hydratase domain-containing protein" evidence="1">
    <location>
        <begin position="32"/>
        <end position="350"/>
    </location>
</feature>
<dbReference type="KEGG" id="iva:Isova_0841"/>
<dbReference type="Proteomes" id="UP000009236">
    <property type="component" value="Chromosome"/>
</dbReference>
<evidence type="ECO:0000313" key="4">
    <source>
        <dbReference type="Proteomes" id="UP000009236"/>
    </source>
</evidence>
<sequence>MPILPRVRPSRLAAAVATVAAVGLAAPCAAASPDGAGVLDVGTCVAPDARPTVVLLDTDSGVANATLPGGCTINDVIDDERTWEDHGSFVTHVRGVTDALVADGELGRRDAARLVAAAGRSDVGTVPGYRTLFDGTATSLEDWEYAGVGGFDLTEDGSLVSRAGAEGGFGTLWYVPEEFGDFSLRLRFRDDAPGDARANSGVQVRFPALHGPVEGCPTTFNGSETGNLSWIAVNCGHEVQINDSPETGSNDPRKTGSIYGFADLTLAEAMPTPKGTWNDLEVRVVGQHYTVIRNGVVINEYENVPGVPFPGRPNDPDSSSRGLVGHVGLQAHGSAPDVVSFRDVRVRPLD</sequence>
<dbReference type="EMBL" id="CP002810">
    <property type="protein sequence ID" value="AEG43625.1"/>
    <property type="molecule type" value="Genomic_DNA"/>
</dbReference>
<keyword evidence="4" id="KW-1185">Reference proteome</keyword>
<dbReference type="eggNOG" id="COG3291">
    <property type="taxonomic scope" value="Bacteria"/>
</dbReference>